<gene>
    <name evidence="1" type="ORF">LTS18_006699</name>
</gene>
<protein>
    <submittedName>
        <fullName evidence="1">Uncharacterized protein</fullName>
    </submittedName>
</protein>
<reference evidence="1" key="1">
    <citation type="submission" date="2024-09" db="EMBL/GenBank/DDBJ databases">
        <title>Black Yeasts Isolated from many extreme environments.</title>
        <authorList>
            <person name="Coleine C."/>
            <person name="Stajich J.E."/>
            <person name="Selbmann L."/>
        </authorList>
    </citation>
    <scope>NUCLEOTIDE SEQUENCE</scope>
    <source>
        <strain evidence="1">CCFEE 5737</strain>
    </source>
</reference>
<evidence type="ECO:0000313" key="2">
    <source>
        <dbReference type="Proteomes" id="UP001186974"/>
    </source>
</evidence>
<dbReference type="EMBL" id="JAWDJW010001637">
    <property type="protein sequence ID" value="KAK3078754.1"/>
    <property type="molecule type" value="Genomic_DNA"/>
</dbReference>
<comment type="caution">
    <text evidence="1">The sequence shown here is derived from an EMBL/GenBank/DDBJ whole genome shotgun (WGS) entry which is preliminary data.</text>
</comment>
<organism evidence="1 2">
    <name type="scientific">Coniosporium uncinatum</name>
    <dbReference type="NCBI Taxonomy" id="93489"/>
    <lineage>
        <taxon>Eukaryota</taxon>
        <taxon>Fungi</taxon>
        <taxon>Dikarya</taxon>
        <taxon>Ascomycota</taxon>
        <taxon>Pezizomycotina</taxon>
        <taxon>Dothideomycetes</taxon>
        <taxon>Dothideomycetes incertae sedis</taxon>
        <taxon>Coniosporium</taxon>
    </lineage>
</organism>
<accession>A0ACC3DQE3</accession>
<dbReference type="Proteomes" id="UP001186974">
    <property type="component" value="Unassembled WGS sequence"/>
</dbReference>
<keyword evidence="2" id="KW-1185">Reference proteome</keyword>
<sequence length="55" mass="5382">MNGSTSSGKGGKTVTVTSLSQVADAAKGSDPKVIMVSGTLSGAQVIKIGSNKSRS</sequence>
<evidence type="ECO:0000313" key="1">
    <source>
        <dbReference type="EMBL" id="KAK3078754.1"/>
    </source>
</evidence>
<proteinExistence type="predicted"/>
<feature type="non-terminal residue" evidence="1">
    <location>
        <position position="55"/>
    </location>
</feature>
<name>A0ACC3DQE3_9PEZI</name>